<proteinExistence type="predicted"/>
<dbReference type="RefSeq" id="WP_267991566.1">
    <property type="nucleotide sequence ID" value="NZ_JAPJZI010000001.1"/>
</dbReference>
<evidence type="ECO:0000313" key="3">
    <source>
        <dbReference type="EMBL" id="MDA5400160.1"/>
    </source>
</evidence>
<dbReference type="Gene3D" id="3.40.50.10490">
    <property type="entry name" value="Glucose-6-phosphate isomerase like protein, domain 1"/>
    <property type="match status" value="1"/>
</dbReference>
<dbReference type="PANTHER" id="PTHR30514">
    <property type="entry name" value="GLUCOKINASE"/>
    <property type="match status" value="1"/>
</dbReference>
<dbReference type="AlphaFoldDB" id="A0A9X3UK92"/>
<dbReference type="GO" id="GO:0097367">
    <property type="term" value="F:carbohydrate derivative binding"/>
    <property type="evidence" value="ECO:0007669"/>
    <property type="project" value="InterPro"/>
</dbReference>
<dbReference type="InterPro" id="IPR036388">
    <property type="entry name" value="WH-like_DNA-bd_sf"/>
</dbReference>
<dbReference type="Proteomes" id="UP001151234">
    <property type="component" value="Unassembled WGS sequence"/>
</dbReference>
<dbReference type="InterPro" id="IPR009057">
    <property type="entry name" value="Homeodomain-like_sf"/>
</dbReference>
<feature type="domain" description="HTH rpiR-type" evidence="1">
    <location>
        <begin position="3"/>
        <end position="79"/>
    </location>
</feature>
<accession>A0A9X3UK92</accession>
<dbReference type="InterPro" id="IPR000281">
    <property type="entry name" value="HTH_RpiR"/>
</dbReference>
<dbReference type="EMBL" id="JAPJZI010000001">
    <property type="protein sequence ID" value="MDA5400160.1"/>
    <property type="molecule type" value="Genomic_DNA"/>
</dbReference>
<dbReference type="GO" id="GO:0003677">
    <property type="term" value="F:DNA binding"/>
    <property type="evidence" value="ECO:0007669"/>
    <property type="project" value="InterPro"/>
</dbReference>
<dbReference type="SUPFAM" id="SSF46689">
    <property type="entry name" value="Homeodomain-like"/>
    <property type="match status" value="1"/>
</dbReference>
<dbReference type="PANTHER" id="PTHR30514:SF18">
    <property type="entry name" value="RPIR-FAMILY TRANSCRIPTIONAL REGULATOR"/>
    <property type="match status" value="1"/>
</dbReference>
<gene>
    <name evidence="3" type="ORF">OQ273_16395</name>
</gene>
<evidence type="ECO:0000259" key="2">
    <source>
        <dbReference type="PROSITE" id="PS51464"/>
    </source>
</evidence>
<evidence type="ECO:0000313" key="4">
    <source>
        <dbReference type="Proteomes" id="UP001151234"/>
    </source>
</evidence>
<comment type="caution">
    <text evidence="3">The sequence shown here is derived from an EMBL/GenBank/DDBJ whole genome shotgun (WGS) entry which is preliminary data.</text>
</comment>
<dbReference type="InterPro" id="IPR001347">
    <property type="entry name" value="SIS_dom"/>
</dbReference>
<reference evidence="3" key="1">
    <citation type="submission" date="2022-11" db="EMBL/GenBank/DDBJ databases">
        <title>Draft genome sequence of Hoeflea poritis E7-10 and Hoeflea prorocentri PM5-8, separated from scleractinian coral Porites lutea and marine dinoflagellate.</title>
        <authorList>
            <person name="Zhang G."/>
            <person name="Wei Q."/>
            <person name="Cai L."/>
        </authorList>
    </citation>
    <scope>NUCLEOTIDE SEQUENCE</scope>
    <source>
        <strain evidence="3">PM5-8</strain>
    </source>
</reference>
<dbReference type="Pfam" id="PF01380">
    <property type="entry name" value="SIS"/>
    <property type="match status" value="1"/>
</dbReference>
<sequence>MSTRLALRIQDRITRLTRSEQQLAKVILEAPSLIETHTATELAQLAQVSKATAARFFRTLGYTDFEEVKVQAREERNRTQPYSYAASASKEVILGRTISEHLELELGNITRTFEEMGSGTLQQASKLIKEAPRLWFLGLGADGWCARYGRVMFSRLRHNVHLLGLADSSLAEDLAMAGPRDVIVLVAQGAQPKSLRPVLSYAKTTRVHVITLTDHTNLALTKRYSDIVLRCHIANYGLVPTYTTLVSTLRLLAISYVGLVGETAIQRMGLIGEINEELDMLD</sequence>
<feature type="domain" description="SIS" evidence="2">
    <location>
        <begin position="124"/>
        <end position="270"/>
    </location>
</feature>
<dbReference type="InterPro" id="IPR047640">
    <property type="entry name" value="RpiR-like"/>
</dbReference>
<dbReference type="PROSITE" id="PS51464">
    <property type="entry name" value="SIS"/>
    <property type="match status" value="1"/>
</dbReference>
<dbReference type="SUPFAM" id="SSF53697">
    <property type="entry name" value="SIS domain"/>
    <property type="match status" value="1"/>
</dbReference>
<dbReference type="GO" id="GO:0003700">
    <property type="term" value="F:DNA-binding transcription factor activity"/>
    <property type="evidence" value="ECO:0007669"/>
    <property type="project" value="InterPro"/>
</dbReference>
<organism evidence="3 4">
    <name type="scientific">Hoeflea prorocentri</name>
    <dbReference type="NCBI Taxonomy" id="1922333"/>
    <lineage>
        <taxon>Bacteria</taxon>
        <taxon>Pseudomonadati</taxon>
        <taxon>Pseudomonadota</taxon>
        <taxon>Alphaproteobacteria</taxon>
        <taxon>Hyphomicrobiales</taxon>
        <taxon>Rhizobiaceae</taxon>
        <taxon>Hoeflea</taxon>
    </lineage>
</organism>
<dbReference type="InterPro" id="IPR046348">
    <property type="entry name" value="SIS_dom_sf"/>
</dbReference>
<protein>
    <submittedName>
        <fullName evidence="3">MurR/RpiR family transcriptional regulator</fullName>
    </submittedName>
</protein>
<dbReference type="PROSITE" id="PS51071">
    <property type="entry name" value="HTH_RPIR"/>
    <property type="match status" value="1"/>
</dbReference>
<dbReference type="Gene3D" id="1.10.10.10">
    <property type="entry name" value="Winged helix-like DNA-binding domain superfamily/Winged helix DNA-binding domain"/>
    <property type="match status" value="1"/>
</dbReference>
<dbReference type="Pfam" id="PF01418">
    <property type="entry name" value="HTH_6"/>
    <property type="match status" value="1"/>
</dbReference>
<name>A0A9X3UK92_9HYPH</name>
<dbReference type="GO" id="GO:1901135">
    <property type="term" value="P:carbohydrate derivative metabolic process"/>
    <property type="evidence" value="ECO:0007669"/>
    <property type="project" value="InterPro"/>
</dbReference>
<keyword evidence="4" id="KW-1185">Reference proteome</keyword>
<evidence type="ECO:0000259" key="1">
    <source>
        <dbReference type="PROSITE" id="PS51071"/>
    </source>
</evidence>